<organism evidence="5">
    <name type="scientific">Clastoptera arizonana</name>
    <name type="common">Arizona spittle bug</name>
    <dbReference type="NCBI Taxonomy" id="38151"/>
    <lineage>
        <taxon>Eukaryota</taxon>
        <taxon>Metazoa</taxon>
        <taxon>Ecdysozoa</taxon>
        <taxon>Arthropoda</taxon>
        <taxon>Hexapoda</taxon>
        <taxon>Insecta</taxon>
        <taxon>Pterygota</taxon>
        <taxon>Neoptera</taxon>
        <taxon>Paraneoptera</taxon>
        <taxon>Hemiptera</taxon>
        <taxon>Auchenorrhyncha</taxon>
        <taxon>Cercopoidea</taxon>
        <taxon>Clastopteridae</taxon>
        <taxon>Clastoptera</taxon>
    </lineage>
</organism>
<dbReference type="EMBL" id="GEDC01024646">
    <property type="protein sequence ID" value="JAS12652.1"/>
    <property type="molecule type" value="Transcribed_RNA"/>
</dbReference>
<accession>A0A1B6CGZ7</accession>
<dbReference type="AlphaFoldDB" id="A0A1B6CGZ7"/>
<dbReference type="InterPro" id="IPR050369">
    <property type="entry name" value="RBOH/FRE"/>
</dbReference>
<evidence type="ECO:0000313" key="5">
    <source>
        <dbReference type="EMBL" id="JAS12652.1"/>
    </source>
</evidence>
<evidence type="ECO:0000256" key="3">
    <source>
        <dbReference type="SAM" id="Phobius"/>
    </source>
</evidence>
<proteinExistence type="predicted"/>
<dbReference type="Pfam" id="PF08030">
    <property type="entry name" value="NAD_binding_6"/>
    <property type="match status" value="1"/>
</dbReference>
<feature type="transmembrane region" description="Helical" evidence="3">
    <location>
        <begin position="6"/>
        <end position="25"/>
    </location>
</feature>
<dbReference type="InterPro" id="IPR039261">
    <property type="entry name" value="FNR_nucleotide-bd"/>
</dbReference>
<dbReference type="GO" id="GO:0042554">
    <property type="term" value="P:superoxide anion generation"/>
    <property type="evidence" value="ECO:0007669"/>
    <property type="project" value="TreeGrafter"/>
</dbReference>
<feature type="domain" description="FAD-binding FR-type" evidence="4">
    <location>
        <begin position="27"/>
        <end position="143"/>
    </location>
</feature>
<dbReference type="InterPro" id="IPR013121">
    <property type="entry name" value="Fe_red_NAD-bd_6"/>
</dbReference>
<dbReference type="PANTHER" id="PTHR11972:SF153">
    <property type="entry name" value="SUPEROXIDE-GENERATING NADPH OXIDASE HEAVY CHAIN SUBUNIT A"/>
    <property type="match status" value="1"/>
</dbReference>
<dbReference type="InterPro" id="IPR013112">
    <property type="entry name" value="FAD-bd_8"/>
</dbReference>
<evidence type="ECO:0000259" key="4">
    <source>
        <dbReference type="PROSITE" id="PS51384"/>
    </source>
</evidence>
<sequence>MENQGWLWVTASLSVYFLDILLRLFHRNFVQYDITNVNKLPGNVCQITFISSAPKHNLITKPGQYILLQCSKISSLEWHPFTITSVDSDSSQTSFNVLMRMRGDWTKMVCRMINFKKENSILPSTHVPIRLLVDGPFCSPLESSIHCRVAVCIAGGIGITPFMALLNFLGKNNTSHLSRPHRIHLVWVVQRCSHLKWAKHLISNVHVKFWSQNQPDRLQVSLFVTKDYSLEAVQEILVDDCKFLLRRVSAGRPCWHEIFSEWANIYNKKEVNIFLCGPESLTKQVKQECDKYNQRGCSFRCVIETFS</sequence>
<evidence type="ECO:0000256" key="1">
    <source>
        <dbReference type="ARBA" id="ARBA00023002"/>
    </source>
</evidence>
<dbReference type="GO" id="GO:0006952">
    <property type="term" value="P:defense response"/>
    <property type="evidence" value="ECO:0007669"/>
    <property type="project" value="TreeGrafter"/>
</dbReference>
<dbReference type="InterPro" id="IPR017938">
    <property type="entry name" value="Riboflavin_synthase-like_b-brl"/>
</dbReference>
<dbReference type="InterPro" id="IPR017927">
    <property type="entry name" value="FAD-bd_FR_type"/>
</dbReference>
<keyword evidence="1" id="KW-0560">Oxidoreductase</keyword>
<keyword evidence="3" id="KW-1133">Transmembrane helix</keyword>
<dbReference type="Gene3D" id="2.40.30.10">
    <property type="entry name" value="Translation factors"/>
    <property type="match status" value="1"/>
</dbReference>
<protein>
    <recommendedName>
        <fullName evidence="4">FAD-binding FR-type domain-containing protein</fullName>
    </recommendedName>
</protein>
<dbReference type="SUPFAM" id="SSF63380">
    <property type="entry name" value="Riboflavin synthase domain-like"/>
    <property type="match status" value="1"/>
</dbReference>
<dbReference type="GO" id="GO:0043020">
    <property type="term" value="C:NADPH oxidase complex"/>
    <property type="evidence" value="ECO:0007669"/>
    <property type="project" value="TreeGrafter"/>
</dbReference>
<dbReference type="GO" id="GO:0016175">
    <property type="term" value="F:superoxide-generating NAD(P)H oxidase activity"/>
    <property type="evidence" value="ECO:0007669"/>
    <property type="project" value="TreeGrafter"/>
</dbReference>
<comment type="catalytic activity">
    <reaction evidence="2">
        <text>NADPH + 2 O2 = 2 superoxide + NADP(+) + H(+)</text>
        <dbReference type="Rhea" id="RHEA:63180"/>
        <dbReference type="ChEBI" id="CHEBI:15378"/>
        <dbReference type="ChEBI" id="CHEBI:15379"/>
        <dbReference type="ChEBI" id="CHEBI:18421"/>
        <dbReference type="ChEBI" id="CHEBI:57783"/>
        <dbReference type="ChEBI" id="CHEBI:58349"/>
    </reaction>
</comment>
<name>A0A1B6CGZ7_9HEMI</name>
<keyword evidence="3" id="KW-0472">Membrane</keyword>
<dbReference type="Gene3D" id="3.40.50.80">
    <property type="entry name" value="Nucleotide-binding domain of ferredoxin-NADP reductase (FNR) module"/>
    <property type="match status" value="1"/>
</dbReference>
<dbReference type="PRINTS" id="PR00466">
    <property type="entry name" value="GP91PHOX"/>
</dbReference>
<dbReference type="PANTHER" id="PTHR11972">
    <property type="entry name" value="NADPH OXIDASE"/>
    <property type="match status" value="1"/>
</dbReference>
<keyword evidence="3" id="KW-0812">Transmembrane</keyword>
<dbReference type="PROSITE" id="PS51384">
    <property type="entry name" value="FAD_FR"/>
    <property type="match status" value="1"/>
</dbReference>
<evidence type="ECO:0000256" key="2">
    <source>
        <dbReference type="ARBA" id="ARBA00049908"/>
    </source>
</evidence>
<dbReference type="InterPro" id="IPR000778">
    <property type="entry name" value="Cyt_b245_heavy_chain"/>
</dbReference>
<reference evidence="5" key="1">
    <citation type="submission" date="2015-12" db="EMBL/GenBank/DDBJ databases">
        <title>De novo transcriptome assembly of four potential Pierce s Disease insect vectors from Arizona vineyards.</title>
        <authorList>
            <person name="Tassone E.E."/>
        </authorList>
    </citation>
    <scope>NUCLEOTIDE SEQUENCE</scope>
</reference>
<dbReference type="SUPFAM" id="SSF52343">
    <property type="entry name" value="Ferredoxin reductase-like, C-terminal NADP-linked domain"/>
    <property type="match status" value="1"/>
</dbReference>
<dbReference type="Pfam" id="PF08022">
    <property type="entry name" value="FAD_binding_8"/>
    <property type="match status" value="1"/>
</dbReference>
<dbReference type="CDD" id="cd06186">
    <property type="entry name" value="NOX_Duox_like_FAD_NADP"/>
    <property type="match status" value="1"/>
</dbReference>
<gene>
    <name evidence="5" type="ORF">g.7221</name>
</gene>